<sequence length="311" mass="35632">MASKSNTDSVFLTLEHLLKFEWLNTVLNFKVGAQKSNSVLSGRYASRLRGRGLDFEEARPYVIGDDIRNIDWKVTAKTRVTHTKVFTEEKEKPAFIFVDQSPTMGFGSVNKTKAVIAGEIAAISAYKIMKGGDRVGGLVFKGEGYDLCTPKRDQRNMLQFFQHIVNANANIYNQKSFDFSEVLKGMIGKLQNIITHDYLVIIISDFYRYNPETIQYLSLLSQHNDVVLVKVFDPMEETLPKQKITLTNNVKQISIAKKSKRISENLKADFKTNYDGFKKEIEKYNMTLFKVNTVDPIEEQLIHVFTQYKPK</sequence>
<protein>
    <submittedName>
        <fullName evidence="2">DUF58 domain-containing protein</fullName>
    </submittedName>
</protein>
<name>A0A516GLT1_9FLAO</name>
<dbReference type="OrthoDB" id="9776116at2"/>
<dbReference type="PANTHER" id="PTHR33608:SF12">
    <property type="entry name" value="DUF58 DOMAIN-CONTAINING PROTEIN"/>
    <property type="match status" value="1"/>
</dbReference>
<dbReference type="InterPro" id="IPR002881">
    <property type="entry name" value="DUF58"/>
</dbReference>
<gene>
    <name evidence="2" type="ORF">FNB79_00260</name>
</gene>
<dbReference type="EMBL" id="CP041637">
    <property type="protein sequence ID" value="QDO92484.1"/>
    <property type="molecule type" value="Genomic_DNA"/>
</dbReference>
<dbReference type="KEGG" id="fop:FNB79_00260"/>
<evidence type="ECO:0000259" key="1">
    <source>
        <dbReference type="Pfam" id="PF01882"/>
    </source>
</evidence>
<proteinExistence type="predicted"/>
<dbReference type="PANTHER" id="PTHR33608">
    <property type="entry name" value="BLL2464 PROTEIN"/>
    <property type="match status" value="1"/>
</dbReference>
<keyword evidence="3" id="KW-1185">Reference proteome</keyword>
<reference evidence="2 3" key="1">
    <citation type="submission" date="2019-07" db="EMBL/GenBank/DDBJ databases">
        <title>Genome sequencing for Formosa sp. PS13.</title>
        <authorList>
            <person name="Park S.-J."/>
        </authorList>
    </citation>
    <scope>NUCLEOTIDE SEQUENCE [LARGE SCALE GENOMIC DNA]</scope>
    <source>
        <strain evidence="2 3">PS13</strain>
    </source>
</reference>
<accession>A0A516GLT1</accession>
<dbReference type="Proteomes" id="UP000319209">
    <property type="component" value="Chromosome"/>
</dbReference>
<dbReference type="Pfam" id="PF01882">
    <property type="entry name" value="DUF58"/>
    <property type="match status" value="1"/>
</dbReference>
<dbReference type="InterPro" id="IPR036465">
    <property type="entry name" value="vWFA_dom_sf"/>
</dbReference>
<dbReference type="AlphaFoldDB" id="A0A516GLT1"/>
<dbReference type="RefSeq" id="WP_143379396.1">
    <property type="nucleotide sequence ID" value="NZ_CP041637.1"/>
</dbReference>
<dbReference type="SUPFAM" id="SSF53300">
    <property type="entry name" value="vWA-like"/>
    <property type="match status" value="1"/>
</dbReference>
<feature type="domain" description="DUF58" evidence="1">
    <location>
        <begin position="57"/>
        <end position="244"/>
    </location>
</feature>
<organism evidence="2 3">
    <name type="scientific">Formosa sediminum</name>
    <dbReference type="NCBI Taxonomy" id="2594004"/>
    <lineage>
        <taxon>Bacteria</taxon>
        <taxon>Pseudomonadati</taxon>
        <taxon>Bacteroidota</taxon>
        <taxon>Flavobacteriia</taxon>
        <taxon>Flavobacteriales</taxon>
        <taxon>Flavobacteriaceae</taxon>
        <taxon>Formosa</taxon>
    </lineage>
</organism>
<evidence type="ECO:0000313" key="3">
    <source>
        <dbReference type="Proteomes" id="UP000319209"/>
    </source>
</evidence>
<evidence type="ECO:0000313" key="2">
    <source>
        <dbReference type="EMBL" id="QDO92484.1"/>
    </source>
</evidence>